<comment type="caution">
    <text evidence="9">The sequence shown here is derived from an EMBL/GenBank/DDBJ whole genome shotgun (WGS) entry which is preliminary data.</text>
</comment>
<dbReference type="Pfam" id="PF13499">
    <property type="entry name" value="EF-hand_7"/>
    <property type="match status" value="1"/>
</dbReference>
<feature type="repeat" description="PPR" evidence="6">
    <location>
        <begin position="648"/>
        <end position="678"/>
    </location>
</feature>
<evidence type="ECO:0000256" key="3">
    <source>
        <dbReference type="ARBA" id="ARBA00022723"/>
    </source>
</evidence>
<dbReference type="Proteomes" id="UP001418222">
    <property type="component" value="Unassembled WGS sequence"/>
</dbReference>
<comment type="similarity">
    <text evidence="1">Belongs to the PPR family. PCMP-H subfamily.</text>
</comment>
<dbReference type="InterPro" id="IPR046960">
    <property type="entry name" value="PPR_At4g14850-like_plant"/>
</dbReference>
<dbReference type="InterPro" id="IPR011990">
    <property type="entry name" value="TPR-like_helical_dom_sf"/>
</dbReference>
<dbReference type="Pfam" id="PF14432">
    <property type="entry name" value="DYW_deaminase"/>
    <property type="match status" value="1"/>
</dbReference>
<dbReference type="PROSITE" id="PS50222">
    <property type="entry name" value="EF_HAND_2"/>
    <property type="match status" value="3"/>
</dbReference>
<feature type="repeat" description="PPR" evidence="6">
    <location>
        <begin position="341"/>
        <end position="375"/>
    </location>
</feature>
<dbReference type="GO" id="GO:0008270">
    <property type="term" value="F:zinc ion binding"/>
    <property type="evidence" value="ECO:0007669"/>
    <property type="project" value="InterPro"/>
</dbReference>
<sequence>MVEGVIGLMWLLVQKAALESRITYSSLLLPLGSANYTIFTFDNYSLSCACNVFLNGFSSHSLLLFLSLKNRINVRGGPGSITTKELGTVMRSLGQNPTESELQDMINEVDADGNGSIDFPEFLNLMARKMKDTDSEEELKEAFRVFDKDQNGFISAAELRHVMTNLGEKLTDEEVDEMIREADVDGDGQINYDEFVKIMMANPHRRRMPLPPMYFRRLFSSPSLLQTRLTFSSPASPPTPASLPKSSPSTPLTSPSPTPTPSPSHPSYQLRLPLDPFVLPAALRACAALSSLVAGRKLHALAVVSFLSDDPFVLSSLLQFYLKCGAQIDARKLFDRMPQPSLVSYSAMLADTAARGSVSSAKQLLLQMQRSGVEPNTVSWNGLVAGFRRSGHPREALSMFKKMHFRGCRLDNVGVSSALPAAGDIDDARAGSQIHGCSIKRGFEEDECVVSALINMYGKCRAREEMSRVFDEGGCRDIGSCNAIVAALARNGLAVEALMRFKMFRDRGIELNVVSWTSIVACCVQNGKDMEAMEFFRGMQDAGIRPNSVTVPCLLPACANIAALTNGKSLHCFSLRSDFCHDVYVGSALVDMYAKCGRIREARVVFNALPVKNVVSWNAMLGGYAMHGRAKEAIALFSLMEVAKQKPDSISFTCILSSCSQAGLKDEGWRFFRKMEKEYGIASRTEHYACLVSLLSRAGKIDEAYKLIGEMPFSPDACVWGALLSACRVHANVSLGKIAAENLFKLEPRNAGNYVLLSNIYAAKGIWDGVDRVRKEMKRLGVSKNPGCSWIEIRKKVHMLLAGDNSHTETKRIAERLEKLGVEMKKVGYRPSTGFALRDVEEQDKEEMLCGHSEKLAVGLGLVSTNPGAPLRVIKNLRICGDCHTVIKFISGFEGREIIVRDTNRFHLFKEGECSCGDYW</sequence>
<keyword evidence="5" id="KW-0106">Calcium</keyword>
<dbReference type="FunFam" id="1.10.238.10:FF:000100">
    <property type="entry name" value="Calmodulin 1"/>
    <property type="match status" value="1"/>
</dbReference>
<feature type="domain" description="EF-hand" evidence="8">
    <location>
        <begin position="170"/>
        <end position="205"/>
    </location>
</feature>
<evidence type="ECO:0000313" key="10">
    <source>
        <dbReference type="Proteomes" id="UP001418222"/>
    </source>
</evidence>
<evidence type="ECO:0000256" key="7">
    <source>
        <dbReference type="SAM" id="MobiDB-lite"/>
    </source>
</evidence>
<evidence type="ECO:0000256" key="5">
    <source>
        <dbReference type="ARBA" id="ARBA00022837"/>
    </source>
</evidence>
<reference evidence="9 10" key="1">
    <citation type="journal article" date="2022" name="Nat. Plants">
        <title>Genomes of leafy and leafless Platanthera orchids illuminate the evolution of mycoheterotrophy.</title>
        <authorList>
            <person name="Li M.H."/>
            <person name="Liu K.W."/>
            <person name="Li Z."/>
            <person name="Lu H.C."/>
            <person name="Ye Q.L."/>
            <person name="Zhang D."/>
            <person name="Wang J.Y."/>
            <person name="Li Y.F."/>
            <person name="Zhong Z.M."/>
            <person name="Liu X."/>
            <person name="Yu X."/>
            <person name="Liu D.K."/>
            <person name="Tu X.D."/>
            <person name="Liu B."/>
            <person name="Hao Y."/>
            <person name="Liao X.Y."/>
            <person name="Jiang Y.T."/>
            <person name="Sun W.H."/>
            <person name="Chen J."/>
            <person name="Chen Y.Q."/>
            <person name="Ai Y."/>
            <person name="Zhai J.W."/>
            <person name="Wu S.S."/>
            <person name="Zhou Z."/>
            <person name="Hsiao Y.Y."/>
            <person name="Wu W.L."/>
            <person name="Chen Y.Y."/>
            <person name="Lin Y.F."/>
            <person name="Hsu J.L."/>
            <person name="Li C.Y."/>
            <person name="Wang Z.W."/>
            <person name="Zhao X."/>
            <person name="Zhong W.Y."/>
            <person name="Ma X.K."/>
            <person name="Ma L."/>
            <person name="Huang J."/>
            <person name="Chen G.Z."/>
            <person name="Huang M.Z."/>
            <person name="Huang L."/>
            <person name="Peng D.H."/>
            <person name="Luo Y.B."/>
            <person name="Zou S.Q."/>
            <person name="Chen S.P."/>
            <person name="Lan S."/>
            <person name="Tsai W.C."/>
            <person name="Van de Peer Y."/>
            <person name="Liu Z.J."/>
        </authorList>
    </citation>
    <scope>NUCLEOTIDE SEQUENCE [LARGE SCALE GENOMIC DNA]</scope>
    <source>
        <strain evidence="9">Lor287</strain>
    </source>
</reference>
<dbReference type="Pfam" id="PF13041">
    <property type="entry name" value="PPR_2"/>
    <property type="match status" value="2"/>
</dbReference>
<proteinExistence type="inferred from homology"/>
<dbReference type="NCBIfam" id="TIGR00756">
    <property type="entry name" value="PPR"/>
    <property type="match status" value="4"/>
</dbReference>
<evidence type="ECO:0000313" key="9">
    <source>
        <dbReference type="EMBL" id="KAK8945010.1"/>
    </source>
</evidence>
<comment type="similarity">
    <text evidence="2">Belongs to the calmodulin family.</text>
</comment>
<dbReference type="InterPro" id="IPR011992">
    <property type="entry name" value="EF-hand-dom_pair"/>
</dbReference>
<dbReference type="Gene3D" id="1.10.238.10">
    <property type="entry name" value="EF-hand"/>
    <property type="match status" value="3"/>
</dbReference>
<feature type="repeat" description="PPR" evidence="6">
    <location>
        <begin position="376"/>
        <end position="410"/>
    </location>
</feature>
<gene>
    <name evidence="9" type="primary">PCMP-H21</name>
    <name evidence="9" type="ORF">KSP39_PZI007612</name>
</gene>
<dbReference type="InterPro" id="IPR002048">
    <property type="entry name" value="EF_hand_dom"/>
</dbReference>
<evidence type="ECO:0000256" key="1">
    <source>
        <dbReference type="ARBA" id="ARBA00006643"/>
    </source>
</evidence>
<evidence type="ECO:0000256" key="4">
    <source>
        <dbReference type="ARBA" id="ARBA00022737"/>
    </source>
</evidence>
<feature type="domain" description="EF-hand" evidence="8">
    <location>
        <begin position="134"/>
        <end position="169"/>
    </location>
</feature>
<dbReference type="PANTHER" id="PTHR47926">
    <property type="entry name" value="PENTATRICOPEPTIDE REPEAT-CONTAINING PROTEIN"/>
    <property type="match status" value="1"/>
</dbReference>
<keyword evidence="3" id="KW-0479">Metal-binding</keyword>
<protein>
    <submittedName>
        <fullName evidence="9">Pentatricopeptide repeat-containing protein</fullName>
    </submittedName>
</protein>
<feature type="compositionally biased region" description="Low complexity" evidence="7">
    <location>
        <begin position="242"/>
        <end position="253"/>
    </location>
</feature>
<feature type="repeat" description="PPR" evidence="6">
    <location>
        <begin position="613"/>
        <end position="647"/>
    </location>
</feature>
<evidence type="ECO:0000259" key="8">
    <source>
        <dbReference type="PROSITE" id="PS50222"/>
    </source>
</evidence>
<dbReference type="InterPro" id="IPR032867">
    <property type="entry name" value="DYW_dom"/>
</dbReference>
<name>A0AAP0G8Y5_9ASPA</name>
<dbReference type="PROSITE" id="PS51375">
    <property type="entry name" value="PPR"/>
    <property type="match status" value="6"/>
</dbReference>
<feature type="repeat" description="PPR" evidence="6">
    <location>
        <begin position="477"/>
        <end position="511"/>
    </location>
</feature>
<feature type="region of interest" description="Disordered" evidence="7">
    <location>
        <begin position="229"/>
        <end position="267"/>
    </location>
</feature>
<evidence type="ECO:0000256" key="6">
    <source>
        <dbReference type="PROSITE-ProRule" id="PRU00708"/>
    </source>
</evidence>
<dbReference type="FunFam" id="1.25.40.10:FF:000031">
    <property type="entry name" value="Pentatricopeptide repeat-containing protein mitochondrial"/>
    <property type="match status" value="1"/>
</dbReference>
<dbReference type="EMBL" id="JBBWWQ010000006">
    <property type="protein sequence ID" value="KAK8945010.1"/>
    <property type="molecule type" value="Genomic_DNA"/>
</dbReference>
<dbReference type="GO" id="GO:0005509">
    <property type="term" value="F:calcium ion binding"/>
    <property type="evidence" value="ECO:0007669"/>
    <property type="project" value="InterPro"/>
</dbReference>
<dbReference type="InterPro" id="IPR002885">
    <property type="entry name" value="PPR_rpt"/>
</dbReference>
<dbReference type="InterPro" id="IPR018247">
    <property type="entry name" value="EF_Hand_1_Ca_BS"/>
</dbReference>
<accession>A0AAP0G8Y5</accession>
<dbReference type="Pfam" id="PF20431">
    <property type="entry name" value="E_motif"/>
    <property type="match status" value="1"/>
</dbReference>
<evidence type="ECO:0000256" key="2">
    <source>
        <dbReference type="ARBA" id="ARBA00009763"/>
    </source>
</evidence>
<dbReference type="FunFam" id="1.25.40.10:FF:000598">
    <property type="entry name" value="pentatricopeptide repeat-containing protein At1g20230 isoform X2"/>
    <property type="match status" value="1"/>
</dbReference>
<dbReference type="FunFam" id="1.25.40.10:FF:000366">
    <property type="entry name" value="Pentatricopeptide (PPR) repeat-containing protein"/>
    <property type="match status" value="1"/>
</dbReference>
<dbReference type="SUPFAM" id="SSF47473">
    <property type="entry name" value="EF-hand"/>
    <property type="match status" value="1"/>
</dbReference>
<feature type="domain" description="EF-hand" evidence="8">
    <location>
        <begin position="97"/>
        <end position="132"/>
    </location>
</feature>
<dbReference type="GO" id="GO:0009451">
    <property type="term" value="P:RNA modification"/>
    <property type="evidence" value="ECO:0007669"/>
    <property type="project" value="InterPro"/>
</dbReference>
<dbReference type="PROSITE" id="PS00018">
    <property type="entry name" value="EF_HAND_1"/>
    <property type="match status" value="3"/>
</dbReference>
<feature type="repeat" description="PPR" evidence="6">
    <location>
        <begin position="512"/>
        <end position="546"/>
    </location>
</feature>
<dbReference type="Pfam" id="PF13833">
    <property type="entry name" value="EF-hand_8"/>
    <property type="match status" value="1"/>
</dbReference>
<dbReference type="PANTHER" id="PTHR47926:SF386">
    <property type="entry name" value="PENTATRICOPEPTIDE REPEAT-CONTAINING PROTEIN"/>
    <property type="match status" value="1"/>
</dbReference>
<dbReference type="CDD" id="cd00051">
    <property type="entry name" value="EFh"/>
    <property type="match status" value="2"/>
</dbReference>
<feature type="compositionally biased region" description="Pro residues" evidence="7">
    <location>
        <begin position="254"/>
        <end position="264"/>
    </location>
</feature>
<dbReference type="Pfam" id="PF01535">
    <property type="entry name" value="PPR"/>
    <property type="match status" value="4"/>
</dbReference>
<dbReference type="SMART" id="SM00054">
    <property type="entry name" value="EFh"/>
    <property type="match status" value="3"/>
</dbReference>
<dbReference type="AlphaFoldDB" id="A0AAP0G8Y5"/>
<keyword evidence="10" id="KW-1185">Reference proteome</keyword>
<dbReference type="Gene3D" id="1.25.40.10">
    <property type="entry name" value="Tetratricopeptide repeat domain"/>
    <property type="match status" value="4"/>
</dbReference>
<keyword evidence="4" id="KW-0677">Repeat</keyword>
<dbReference type="FunFam" id="1.10.238.10:FF:000034">
    <property type="entry name" value="Calmodulin"/>
    <property type="match status" value="1"/>
</dbReference>
<dbReference type="GO" id="GO:0003723">
    <property type="term" value="F:RNA binding"/>
    <property type="evidence" value="ECO:0007669"/>
    <property type="project" value="InterPro"/>
</dbReference>
<organism evidence="9 10">
    <name type="scientific">Platanthera zijinensis</name>
    <dbReference type="NCBI Taxonomy" id="2320716"/>
    <lineage>
        <taxon>Eukaryota</taxon>
        <taxon>Viridiplantae</taxon>
        <taxon>Streptophyta</taxon>
        <taxon>Embryophyta</taxon>
        <taxon>Tracheophyta</taxon>
        <taxon>Spermatophyta</taxon>
        <taxon>Magnoliopsida</taxon>
        <taxon>Liliopsida</taxon>
        <taxon>Asparagales</taxon>
        <taxon>Orchidaceae</taxon>
        <taxon>Orchidoideae</taxon>
        <taxon>Orchideae</taxon>
        <taxon>Orchidinae</taxon>
        <taxon>Platanthera</taxon>
    </lineage>
</organism>
<dbReference type="InterPro" id="IPR046848">
    <property type="entry name" value="E_motif"/>
</dbReference>